<evidence type="ECO:0000313" key="1">
    <source>
        <dbReference type="EMBL" id="JAH81032.1"/>
    </source>
</evidence>
<dbReference type="EMBL" id="GBXM01027545">
    <property type="protein sequence ID" value="JAH81032.1"/>
    <property type="molecule type" value="Transcribed_RNA"/>
</dbReference>
<name>A0A0E9VSM1_ANGAN</name>
<dbReference type="AlphaFoldDB" id="A0A0E9VSM1"/>
<reference evidence="1" key="1">
    <citation type="submission" date="2014-11" db="EMBL/GenBank/DDBJ databases">
        <authorList>
            <person name="Amaro Gonzalez C."/>
        </authorList>
    </citation>
    <scope>NUCLEOTIDE SEQUENCE</scope>
</reference>
<reference evidence="1" key="2">
    <citation type="journal article" date="2015" name="Fish Shellfish Immunol.">
        <title>Early steps in the European eel (Anguilla anguilla)-Vibrio vulnificus interaction in the gills: Role of the RtxA13 toxin.</title>
        <authorList>
            <person name="Callol A."/>
            <person name="Pajuelo D."/>
            <person name="Ebbesson L."/>
            <person name="Teles M."/>
            <person name="MacKenzie S."/>
            <person name="Amaro C."/>
        </authorList>
    </citation>
    <scope>NUCLEOTIDE SEQUENCE</scope>
</reference>
<proteinExistence type="predicted"/>
<accession>A0A0E9VSM1</accession>
<organism evidence="1">
    <name type="scientific">Anguilla anguilla</name>
    <name type="common">European freshwater eel</name>
    <name type="synonym">Muraena anguilla</name>
    <dbReference type="NCBI Taxonomy" id="7936"/>
    <lineage>
        <taxon>Eukaryota</taxon>
        <taxon>Metazoa</taxon>
        <taxon>Chordata</taxon>
        <taxon>Craniata</taxon>
        <taxon>Vertebrata</taxon>
        <taxon>Euteleostomi</taxon>
        <taxon>Actinopterygii</taxon>
        <taxon>Neopterygii</taxon>
        <taxon>Teleostei</taxon>
        <taxon>Anguilliformes</taxon>
        <taxon>Anguillidae</taxon>
        <taxon>Anguilla</taxon>
    </lineage>
</organism>
<sequence length="52" mass="6094">MYNRTTLHIQYLKKLHYYKTSFRGQQCLSTEFQSAISTINISTGKERPVPIT</sequence>
<protein>
    <submittedName>
        <fullName evidence="1">Uncharacterized protein</fullName>
    </submittedName>
</protein>